<dbReference type="EMBL" id="JXCE01000547">
    <property type="protein sequence ID" value="KPA36781.1"/>
    <property type="molecule type" value="Genomic_DNA"/>
</dbReference>
<evidence type="ECO:0000256" key="1">
    <source>
        <dbReference type="SAM" id="MobiDB-lite"/>
    </source>
</evidence>
<feature type="compositionally biased region" description="Basic and acidic residues" evidence="1">
    <location>
        <begin position="1"/>
        <end position="21"/>
    </location>
</feature>
<evidence type="ECO:0000313" key="3">
    <source>
        <dbReference type="Proteomes" id="UP000037904"/>
    </source>
</evidence>
<evidence type="ECO:0000313" key="2">
    <source>
        <dbReference type="EMBL" id="KPA36781.1"/>
    </source>
</evidence>
<accession>A0A0N0V522</accession>
<gene>
    <name evidence="2" type="ORF">FLAG1_10434</name>
</gene>
<protein>
    <submittedName>
        <fullName evidence="2">Uncharacterized protein</fullName>
    </submittedName>
</protein>
<dbReference type="Proteomes" id="UP000037904">
    <property type="component" value="Unassembled WGS sequence"/>
</dbReference>
<organism evidence="2 3">
    <name type="scientific">Fusarium langsethiae</name>
    <dbReference type="NCBI Taxonomy" id="179993"/>
    <lineage>
        <taxon>Eukaryota</taxon>
        <taxon>Fungi</taxon>
        <taxon>Dikarya</taxon>
        <taxon>Ascomycota</taxon>
        <taxon>Pezizomycotina</taxon>
        <taxon>Sordariomycetes</taxon>
        <taxon>Hypocreomycetidae</taxon>
        <taxon>Hypocreales</taxon>
        <taxon>Nectriaceae</taxon>
        <taxon>Fusarium</taxon>
    </lineage>
</organism>
<name>A0A0N0V522_FUSLA</name>
<feature type="compositionally biased region" description="Polar residues" evidence="1">
    <location>
        <begin position="67"/>
        <end position="91"/>
    </location>
</feature>
<sequence length="224" mass="24849">MGKNNNQKEKKDGAGSRRCDPYGRPGRSLPGRPQQEREQAARQQQQAAQTAPVEPQEPSTVLGHQSGGFNQSGGFDQSGGFNQRGGFQSQRGGPHGFSTREVPKNYLEKVHSAEMVEISDYRGLRRTKLVNTSVAAGNSNNWVADSHEGGVWGTCEDGKSIEFWVDYVKAVYNCDSVSFLLVPNYEPDVWDRVAGNEFKRRTIHNSGRDKDGEVEKIGQVVRKH</sequence>
<comment type="caution">
    <text evidence="2">The sequence shown here is derived from an EMBL/GenBank/DDBJ whole genome shotgun (WGS) entry which is preliminary data.</text>
</comment>
<dbReference type="AlphaFoldDB" id="A0A0N0V522"/>
<keyword evidence="3" id="KW-1185">Reference proteome</keyword>
<feature type="region of interest" description="Disordered" evidence="1">
    <location>
        <begin position="1"/>
        <end position="100"/>
    </location>
</feature>
<proteinExistence type="predicted"/>
<reference evidence="2 3" key="1">
    <citation type="submission" date="2015-04" db="EMBL/GenBank/DDBJ databases">
        <title>The draft genome sequence of Fusarium langsethiae, a T-2/HT-2 mycotoxin producer.</title>
        <authorList>
            <person name="Lysoe E."/>
            <person name="Divon H.H."/>
            <person name="Terzi V."/>
            <person name="Orru L."/>
            <person name="Lamontanara A."/>
            <person name="Kolseth A.-K."/>
            <person name="Frandsen R.J."/>
            <person name="Nielsen K."/>
            <person name="Thrane U."/>
        </authorList>
    </citation>
    <scope>NUCLEOTIDE SEQUENCE [LARGE SCALE GENOMIC DNA]</scope>
    <source>
        <strain evidence="2 3">Fl201059</strain>
    </source>
</reference>
<feature type="compositionally biased region" description="Low complexity" evidence="1">
    <location>
        <begin position="41"/>
        <end position="58"/>
    </location>
</feature>